<organism evidence="2">
    <name type="scientific">Strongyloides ratti</name>
    <name type="common">Parasitic roundworm</name>
    <dbReference type="NCBI Taxonomy" id="34506"/>
    <lineage>
        <taxon>Eukaryota</taxon>
        <taxon>Metazoa</taxon>
        <taxon>Ecdysozoa</taxon>
        <taxon>Nematoda</taxon>
        <taxon>Chromadorea</taxon>
        <taxon>Rhabditida</taxon>
        <taxon>Tylenchina</taxon>
        <taxon>Panagrolaimomorpha</taxon>
        <taxon>Strongyloidoidea</taxon>
        <taxon>Strongyloididae</taxon>
        <taxon>Strongyloides</taxon>
    </lineage>
</organism>
<evidence type="ECO:0000313" key="5">
    <source>
        <dbReference type="WormBase" id="SRAE_2000453000"/>
    </source>
</evidence>
<evidence type="ECO:0000256" key="1">
    <source>
        <dbReference type="SAM" id="SignalP"/>
    </source>
</evidence>
<sequence length="159" mass="18207">MKINSIFLSLTVIILFINCDFYKISDQNINNSSSINKTSSGINENSTSRDNYLVQDERKQNDMIVTQKVNLILNKIEAAILEKEGKIIKPIINNKPEFDNQFPERNVYYQGDIILTEEQAKELIDCAIKEAARKGVDVSKIDINIDDKKPEKNLDKLKN</sequence>
<dbReference type="RefSeq" id="XP_024509083.1">
    <property type="nucleotide sequence ID" value="XM_024643411.1"/>
</dbReference>
<feature type="chain" id="PRO_5015030978" evidence="1">
    <location>
        <begin position="27"/>
        <end position="159"/>
    </location>
</feature>
<feature type="signal peptide" evidence="1">
    <location>
        <begin position="1"/>
        <end position="26"/>
    </location>
</feature>
<evidence type="ECO:0000313" key="4">
    <source>
        <dbReference type="WBParaSite" id="SRAE_2000453000.1"/>
    </source>
</evidence>
<proteinExistence type="predicted"/>
<gene>
    <name evidence="2 4 5" type="ORF">SRAE_2000453000</name>
</gene>
<protein>
    <submittedName>
        <fullName evidence="4">Lipoprotein</fullName>
    </submittedName>
</protein>
<evidence type="ECO:0000313" key="2">
    <source>
        <dbReference type="EMBL" id="CEF69884.1"/>
    </source>
</evidence>
<evidence type="ECO:0000313" key="3">
    <source>
        <dbReference type="Proteomes" id="UP000035682"/>
    </source>
</evidence>
<dbReference type="GeneID" id="36382255"/>
<name>A0A090LNW7_STRRB</name>
<keyword evidence="3" id="KW-1185">Reference proteome</keyword>
<accession>A0A090LNW7</accession>
<reference evidence="2 3" key="1">
    <citation type="submission" date="2014-09" db="EMBL/GenBank/DDBJ databases">
        <authorList>
            <person name="Martin A.A."/>
        </authorList>
    </citation>
    <scope>NUCLEOTIDE SEQUENCE</scope>
    <source>
        <strain evidence="3">ED321</strain>
        <strain evidence="2">ED321 Heterogonic</strain>
    </source>
</reference>
<dbReference type="WBParaSite" id="SRAE_2000453000.1">
    <property type="protein sequence ID" value="SRAE_2000453000.1"/>
    <property type="gene ID" value="WBGene00264762"/>
</dbReference>
<dbReference type="WormBase" id="SRAE_2000453000">
    <property type="protein sequence ID" value="SRP01399"/>
    <property type="gene ID" value="WBGene00264762"/>
</dbReference>
<dbReference type="EMBL" id="LN609529">
    <property type="protein sequence ID" value="CEF69884.1"/>
    <property type="molecule type" value="Genomic_DNA"/>
</dbReference>
<dbReference type="AlphaFoldDB" id="A0A090LNW7"/>
<keyword evidence="1" id="KW-0732">Signal</keyword>
<dbReference type="CTD" id="36382255"/>
<dbReference type="Proteomes" id="UP000035682">
    <property type="component" value="Unplaced"/>
</dbReference>
<reference evidence="4" key="2">
    <citation type="submission" date="2020-12" db="UniProtKB">
        <authorList>
            <consortium name="WormBaseParasite"/>
        </authorList>
    </citation>
    <scope>IDENTIFICATION</scope>
</reference>